<keyword evidence="1" id="KW-0808">Transferase</keyword>
<dbReference type="Pfam" id="PF07959">
    <property type="entry name" value="Fucose_pyrophosphorylase"/>
    <property type="match status" value="1"/>
</dbReference>
<keyword evidence="2" id="KW-0547">Nucleotide-binding</keyword>
<organism evidence="4 5">
    <name type="scientific">Pinctada imbricata</name>
    <name type="common">Atlantic pearl-oyster</name>
    <name type="synonym">Pinctada martensii</name>
    <dbReference type="NCBI Taxonomy" id="66713"/>
    <lineage>
        <taxon>Eukaryota</taxon>
        <taxon>Metazoa</taxon>
        <taxon>Spiralia</taxon>
        <taxon>Lophotrochozoa</taxon>
        <taxon>Mollusca</taxon>
        <taxon>Bivalvia</taxon>
        <taxon>Autobranchia</taxon>
        <taxon>Pteriomorphia</taxon>
        <taxon>Pterioida</taxon>
        <taxon>Pterioidea</taxon>
        <taxon>Pteriidae</taxon>
        <taxon>Pinctada</taxon>
    </lineage>
</organism>
<name>A0AA89BZS9_PINIB</name>
<evidence type="ECO:0000259" key="3">
    <source>
        <dbReference type="Pfam" id="PF07959"/>
    </source>
</evidence>
<evidence type="ECO:0000313" key="5">
    <source>
        <dbReference type="Proteomes" id="UP001186944"/>
    </source>
</evidence>
<dbReference type="PANTHER" id="PTHR15045:SF1">
    <property type="entry name" value="FUCOSE-1-PHOSPHATE GUANYLYLTRANSFERASE"/>
    <property type="match status" value="1"/>
</dbReference>
<evidence type="ECO:0000256" key="1">
    <source>
        <dbReference type="ARBA" id="ARBA00022679"/>
    </source>
</evidence>
<dbReference type="InterPro" id="IPR012887">
    <property type="entry name" value="GDP_fucose_pyrophosphorylase"/>
</dbReference>
<accession>A0AA89BZS9</accession>
<dbReference type="GO" id="GO:0016772">
    <property type="term" value="F:transferase activity, transferring phosphorus-containing groups"/>
    <property type="evidence" value="ECO:0007669"/>
    <property type="project" value="InterPro"/>
</dbReference>
<feature type="domain" description="GDP-fucose pyrophosphorylase" evidence="3">
    <location>
        <begin position="158"/>
        <end position="605"/>
    </location>
</feature>
<evidence type="ECO:0000313" key="4">
    <source>
        <dbReference type="EMBL" id="KAK3100415.1"/>
    </source>
</evidence>
<dbReference type="GO" id="GO:0042350">
    <property type="term" value="P:GDP-L-fucose biosynthetic process"/>
    <property type="evidence" value="ECO:0007669"/>
    <property type="project" value="UniProtKB-ARBA"/>
</dbReference>
<dbReference type="GO" id="GO:0000166">
    <property type="term" value="F:nucleotide binding"/>
    <property type="evidence" value="ECO:0007669"/>
    <property type="project" value="UniProtKB-KW"/>
</dbReference>
<keyword evidence="5" id="KW-1185">Reference proteome</keyword>
<dbReference type="PANTHER" id="PTHR15045">
    <property type="entry name" value="FUCOSE-1-PHOSPHATE GUANYLYLTRANSFERASE"/>
    <property type="match status" value="1"/>
</dbReference>
<comment type="caution">
    <text evidence="4">The sequence shown here is derived from an EMBL/GenBank/DDBJ whole genome shotgun (WGS) entry which is preliminary data.</text>
</comment>
<proteinExistence type="predicted"/>
<dbReference type="Proteomes" id="UP001186944">
    <property type="component" value="Unassembled WGS sequence"/>
</dbReference>
<protein>
    <recommendedName>
        <fullName evidence="3">GDP-fucose pyrophosphorylase domain-containing protein</fullName>
    </recommendedName>
</protein>
<evidence type="ECO:0000256" key="2">
    <source>
        <dbReference type="ARBA" id="ARBA00022741"/>
    </source>
</evidence>
<dbReference type="EMBL" id="VSWD01000006">
    <property type="protein sequence ID" value="KAK3100415.1"/>
    <property type="molecule type" value="Genomic_DNA"/>
</dbReference>
<dbReference type="AlphaFoldDB" id="A0AA89BZS9"/>
<sequence>MKFSIRSQVVLNTFCHHRVLSTTVLNSSKRSWWLGVRARSSASILRPQYVSASSDDDVQRVKKEEIGLVQFMKRVLKDYENIRGKPASSIDFWDVVMITAADNDQRDVFKAQIDAKSKRGELPTGIPYTVISDPPGPKLGNGGSTFTALSHLYKEYKDDLFDLKILLIHAGGQSKRMPSTSVLGKIFSPIPYGNPIFQMLDFKLAMYMPFIPKMGPGVFVACADDMLVYNLGDLGRADWSFAENGFTVLGHPSTIEIGTKHGVYVVEDESKIDTMQHIQTLPCVEVLQKPSIERMKARKAILARADLKFPDGIKFDGSIAYTDSSFFFAMDVSKKLIEFYENHGPIDCEIDAYGDFLQALGPNSSIDYTKNISNVTIPTPSLIPTRQKVYNTLRDCAITLLAMNSSKFVHIGTTKEYIHHFCFDQVFQKELGLQKDVFNAWIEEADGGPAKKMKLSTISSGCVMHSAIPADLFVSENTVVEYCDFNVPLDIGQNSIISNCCVLKSNLPPKTTKVRIPHNVFLHTVPVKNAKGTQFATVAFHINDNLKKEIQAADFQKLPYLGYDVEDAVKYCHIDIATSKGQGDHHDNTDGKSIYSLWNLCVFPLEPNMTLSLLSALDLIRAIQKKDDTICNFSGKDLVSMETIIKKKDVMIMLDYREELHSKITGN</sequence>
<gene>
    <name evidence="4" type="ORF">FSP39_019622</name>
</gene>
<reference evidence="4" key="1">
    <citation type="submission" date="2019-08" db="EMBL/GenBank/DDBJ databases">
        <title>The improved chromosome-level genome for the pearl oyster Pinctada fucata martensii using PacBio sequencing and Hi-C.</title>
        <authorList>
            <person name="Zheng Z."/>
        </authorList>
    </citation>
    <scope>NUCLEOTIDE SEQUENCE</scope>
    <source>
        <strain evidence="4">ZZ-2019</strain>
        <tissue evidence="4">Adductor muscle</tissue>
    </source>
</reference>